<sequence>MLGLPVDDALMVSAREGTGVHELMEAIVSRVPPPQADSDMPPRCLIFDSHYDPYRGVILYLRLFSGTLAPGDNIMIKSTGKTFEVEEVGYFGLQLNPCQKLKAGEVGYLSAMIRDVSDVNVGDTIVSADHPETKAILGFRPSQSMVFCGLYPIDTNAYGKIKVALEKFRLNDSSIVYEKESSAALGHGFRVGFLGMLHMEITLERLRREYDQDLIATMPSVVYKVITTKGKSLMIDNPS</sequence>
<comment type="caution">
    <text evidence="6">The sequence shown here is derived from an EMBL/GenBank/DDBJ whole genome shotgun (WGS) entry which is preliminary data.</text>
</comment>
<gene>
    <name evidence="6" type="ORF">S01H1_75067</name>
</gene>
<dbReference type="SUPFAM" id="SSF54980">
    <property type="entry name" value="EF-G C-terminal domain-like"/>
    <property type="match status" value="1"/>
</dbReference>
<keyword evidence="4" id="KW-0342">GTP-binding</keyword>
<evidence type="ECO:0000256" key="3">
    <source>
        <dbReference type="ARBA" id="ARBA00022801"/>
    </source>
</evidence>
<evidence type="ECO:0000313" key="6">
    <source>
        <dbReference type="EMBL" id="GAG46787.1"/>
    </source>
</evidence>
<dbReference type="InterPro" id="IPR035647">
    <property type="entry name" value="EFG_III/V"/>
</dbReference>
<feature type="domain" description="Translation elongation factor EFTu-like" evidence="5">
    <location>
        <begin position="56"/>
        <end position="125"/>
    </location>
</feature>
<dbReference type="FunFam" id="2.40.30.10:FF:000015">
    <property type="entry name" value="Translation factor GUF1, mitochondrial"/>
    <property type="match status" value="1"/>
</dbReference>
<evidence type="ECO:0000259" key="5">
    <source>
        <dbReference type="Pfam" id="PF03144"/>
    </source>
</evidence>
<dbReference type="Pfam" id="PF03144">
    <property type="entry name" value="GTP_EFTU_D2"/>
    <property type="match status" value="1"/>
</dbReference>
<proteinExistence type="inferred from homology"/>
<evidence type="ECO:0000256" key="2">
    <source>
        <dbReference type="ARBA" id="ARBA00022741"/>
    </source>
</evidence>
<dbReference type="CDD" id="cd03699">
    <property type="entry name" value="EF4_II"/>
    <property type="match status" value="1"/>
</dbReference>
<evidence type="ECO:0000256" key="4">
    <source>
        <dbReference type="ARBA" id="ARBA00023134"/>
    </source>
</evidence>
<dbReference type="InterPro" id="IPR006297">
    <property type="entry name" value="EF-4"/>
</dbReference>
<dbReference type="GO" id="GO:0043022">
    <property type="term" value="F:ribosome binding"/>
    <property type="evidence" value="ECO:0007669"/>
    <property type="project" value="TreeGrafter"/>
</dbReference>
<dbReference type="GO" id="GO:0045727">
    <property type="term" value="P:positive regulation of translation"/>
    <property type="evidence" value="ECO:0007669"/>
    <property type="project" value="TreeGrafter"/>
</dbReference>
<evidence type="ECO:0000256" key="1">
    <source>
        <dbReference type="ARBA" id="ARBA00005454"/>
    </source>
</evidence>
<dbReference type="Gene3D" id="3.30.70.870">
    <property type="entry name" value="Elongation Factor G (Translational Gtpase), domain 3"/>
    <property type="match status" value="1"/>
</dbReference>
<name>X0YHW3_9ZZZZ</name>
<feature type="non-terminal residue" evidence="6">
    <location>
        <position position="239"/>
    </location>
</feature>
<dbReference type="PANTHER" id="PTHR43512">
    <property type="entry name" value="TRANSLATION FACTOR GUF1-RELATED"/>
    <property type="match status" value="1"/>
</dbReference>
<dbReference type="FunFam" id="3.30.70.870:FF:000004">
    <property type="entry name" value="Translation factor GUF1, mitochondrial"/>
    <property type="match status" value="1"/>
</dbReference>
<dbReference type="CDD" id="cd16260">
    <property type="entry name" value="EF4_III"/>
    <property type="match status" value="1"/>
</dbReference>
<dbReference type="PANTHER" id="PTHR43512:SF4">
    <property type="entry name" value="TRANSLATION FACTOR GUF1 HOMOLOG, CHLOROPLASTIC"/>
    <property type="match status" value="1"/>
</dbReference>
<dbReference type="EMBL" id="BARS01050262">
    <property type="protein sequence ID" value="GAG46787.1"/>
    <property type="molecule type" value="Genomic_DNA"/>
</dbReference>
<reference evidence="6" key="1">
    <citation type="journal article" date="2014" name="Front. Microbiol.">
        <title>High frequency of phylogenetically diverse reductive dehalogenase-homologous genes in deep subseafloor sedimentary metagenomes.</title>
        <authorList>
            <person name="Kawai M."/>
            <person name="Futagami T."/>
            <person name="Toyoda A."/>
            <person name="Takaki Y."/>
            <person name="Nishi S."/>
            <person name="Hori S."/>
            <person name="Arai W."/>
            <person name="Tsubouchi T."/>
            <person name="Morono Y."/>
            <person name="Uchiyama I."/>
            <person name="Ito T."/>
            <person name="Fujiyama A."/>
            <person name="Inagaki F."/>
            <person name="Takami H."/>
        </authorList>
    </citation>
    <scope>NUCLEOTIDE SEQUENCE</scope>
    <source>
        <strain evidence="6">Expedition CK06-06</strain>
    </source>
</reference>
<keyword evidence="3" id="KW-0378">Hydrolase</keyword>
<comment type="similarity">
    <text evidence="1">Belongs to the TRAFAC class translation factor GTPase superfamily. Classic translation factor GTPase family. LepA subfamily.</text>
</comment>
<dbReference type="GO" id="GO:0016787">
    <property type="term" value="F:hydrolase activity"/>
    <property type="evidence" value="ECO:0007669"/>
    <property type="project" value="UniProtKB-KW"/>
</dbReference>
<accession>X0YHW3</accession>
<organism evidence="6">
    <name type="scientific">marine sediment metagenome</name>
    <dbReference type="NCBI Taxonomy" id="412755"/>
    <lineage>
        <taxon>unclassified sequences</taxon>
        <taxon>metagenomes</taxon>
        <taxon>ecological metagenomes</taxon>
    </lineage>
</organism>
<dbReference type="SUPFAM" id="SSF50447">
    <property type="entry name" value="Translation proteins"/>
    <property type="match status" value="1"/>
</dbReference>
<dbReference type="AlphaFoldDB" id="X0YHW3"/>
<dbReference type="InterPro" id="IPR004161">
    <property type="entry name" value="EFTu-like_2"/>
</dbReference>
<keyword evidence="2" id="KW-0547">Nucleotide-binding</keyword>
<dbReference type="InterPro" id="IPR009000">
    <property type="entry name" value="Transl_B-barrel_sf"/>
</dbReference>
<dbReference type="GO" id="GO:0005525">
    <property type="term" value="F:GTP binding"/>
    <property type="evidence" value="ECO:0007669"/>
    <property type="project" value="UniProtKB-KW"/>
</dbReference>
<dbReference type="Gene3D" id="2.40.30.10">
    <property type="entry name" value="Translation factors"/>
    <property type="match status" value="1"/>
</dbReference>
<protein>
    <recommendedName>
        <fullName evidence="5">Translation elongation factor EFTu-like domain-containing protein</fullName>
    </recommendedName>
</protein>